<dbReference type="EMBL" id="KL584707">
    <property type="protein sequence ID" value="KEQ74390.1"/>
    <property type="molecule type" value="Genomic_DNA"/>
</dbReference>
<dbReference type="Proteomes" id="UP000027730">
    <property type="component" value="Unassembled WGS sequence"/>
</dbReference>
<organism evidence="2 3">
    <name type="scientific">Aureobasidium namibiae CBS 147.97</name>
    <dbReference type="NCBI Taxonomy" id="1043004"/>
    <lineage>
        <taxon>Eukaryota</taxon>
        <taxon>Fungi</taxon>
        <taxon>Dikarya</taxon>
        <taxon>Ascomycota</taxon>
        <taxon>Pezizomycotina</taxon>
        <taxon>Dothideomycetes</taxon>
        <taxon>Dothideomycetidae</taxon>
        <taxon>Dothideales</taxon>
        <taxon>Saccotheciaceae</taxon>
        <taxon>Aureobasidium</taxon>
    </lineage>
</organism>
<keyword evidence="3" id="KW-1185">Reference proteome</keyword>
<feature type="region of interest" description="Disordered" evidence="1">
    <location>
        <begin position="106"/>
        <end position="143"/>
    </location>
</feature>
<feature type="region of interest" description="Disordered" evidence="1">
    <location>
        <begin position="165"/>
        <end position="193"/>
    </location>
</feature>
<reference evidence="2 3" key="1">
    <citation type="journal article" date="2014" name="BMC Genomics">
        <title>Genome sequencing of four Aureobasidium pullulans varieties: biotechnological potential, stress tolerance, and description of new species.</title>
        <authorList>
            <person name="Gostin Ar C."/>
            <person name="Ohm R.A."/>
            <person name="Kogej T."/>
            <person name="Sonjak S."/>
            <person name="Turk M."/>
            <person name="Zajc J."/>
            <person name="Zalar P."/>
            <person name="Grube M."/>
            <person name="Sun H."/>
            <person name="Han J."/>
            <person name="Sharma A."/>
            <person name="Chiniquy J."/>
            <person name="Ngan C.Y."/>
            <person name="Lipzen A."/>
            <person name="Barry K."/>
            <person name="Grigoriev I.V."/>
            <person name="Gunde-Cimerman N."/>
        </authorList>
    </citation>
    <scope>NUCLEOTIDE SEQUENCE [LARGE SCALE GENOMIC DNA]</scope>
    <source>
        <strain evidence="2 3">CBS 147.97</strain>
    </source>
</reference>
<dbReference type="GeneID" id="25415008"/>
<gene>
    <name evidence="2" type="ORF">M436DRAFT_71822</name>
</gene>
<sequence>MSHDSTFPLKYLTRHLMKKMASQSDHPYALEDRQARELNHRLLLEEQQRRVETRNMLEESYRAPICPYYTISGHADCWYCRQNSITRPPTSTDTLLRDLVRLQSQATTTSANTETPRLSSSVSTDDGLPRHSQPITPRSTVSATSLGNNYLHHQDSNRRLIASKSRAPDPAPVKAAVPSPLSVLTQPRTTPLPPCKDLPPEAGFVPVSVPPTFFRFLSLPVEVRKRIYAYSVYNGGHGLLIARDLRAYHQAPITRVNRQIRRESLPLVYMENAFDAKNRELIKSGPAFARHIGDDRLRLVRNWAWFTAKRYLYINIQEDGARNFIYDSPKGNDEIGAVALERATEVMKYLEAPDSLFGLTFEQVTKVTEIVLRITPKAKPKVEEKATQ</sequence>
<evidence type="ECO:0000313" key="2">
    <source>
        <dbReference type="EMBL" id="KEQ74390.1"/>
    </source>
</evidence>
<protein>
    <submittedName>
        <fullName evidence="2">Uncharacterized protein</fullName>
    </submittedName>
</protein>
<accession>A0A074WMQ1</accession>
<dbReference type="AlphaFoldDB" id="A0A074WMQ1"/>
<evidence type="ECO:0000256" key="1">
    <source>
        <dbReference type="SAM" id="MobiDB-lite"/>
    </source>
</evidence>
<feature type="compositionally biased region" description="Polar residues" evidence="1">
    <location>
        <begin position="133"/>
        <end position="143"/>
    </location>
</feature>
<dbReference type="PANTHER" id="PTHR42085">
    <property type="entry name" value="F-BOX DOMAIN-CONTAINING PROTEIN"/>
    <property type="match status" value="1"/>
</dbReference>
<dbReference type="PANTHER" id="PTHR42085:SF1">
    <property type="entry name" value="F-BOX DOMAIN-CONTAINING PROTEIN"/>
    <property type="match status" value="1"/>
</dbReference>
<dbReference type="OrthoDB" id="62952at2759"/>
<dbReference type="RefSeq" id="XP_013428712.1">
    <property type="nucleotide sequence ID" value="XM_013573258.1"/>
</dbReference>
<name>A0A074WMQ1_9PEZI</name>
<dbReference type="HOGENOM" id="CLU_058571_0_0_1"/>
<dbReference type="InterPro" id="IPR038883">
    <property type="entry name" value="AN11006-like"/>
</dbReference>
<feature type="compositionally biased region" description="Polar residues" evidence="1">
    <location>
        <begin position="106"/>
        <end position="124"/>
    </location>
</feature>
<proteinExistence type="predicted"/>
<evidence type="ECO:0000313" key="3">
    <source>
        <dbReference type="Proteomes" id="UP000027730"/>
    </source>
</evidence>